<organism evidence="1 2">
    <name type="scientific">Pholiota conissans</name>
    <dbReference type="NCBI Taxonomy" id="109636"/>
    <lineage>
        <taxon>Eukaryota</taxon>
        <taxon>Fungi</taxon>
        <taxon>Dikarya</taxon>
        <taxon>Basidiomycota</taxon>
        <taxon>Agaricomycotina</taxon>
        <taxon>Agaricomycetes</taxon>
        <taxon>Agaricomycetidae</taxon>
        <taxon>Agaricales</taxon>
        <taxon>Agaricineae</taxon>
        <taxon>Strophariaceae</taxon>
        <taxon>Pholiota</taxon>
    </lineage>
</organism>
<reference evidence="1" key="1">
    <citation type="submission" date="2020-11" db="EMBL/GenBank/DDBJ databases">
        <authorList>
            <consortium name="DOE Joint Genome Institute"/>
            <person name="Ahrendt S."/>
            <person name="Riley R."/>
            <person name="Andreopoulos W."/>
            <person name="Labutti K."/>
            <person name="Pangilinan J."/>
            <person name="Ruiz-Duenas F.J."/>
            <person name="Barrasa J.M."/>
            <person name="Sanchez-Garcia M."/>
            <person name="Camarero S."/>
            <person name="Miyauchi S."/>
            <person name="Serrano A."/>
            <person name="Linde D."/>
            <person name="Babiker R."/>
            <person name="Drula E."/>
            <person name="Ayuso-Fernandez I."/>
            <person name="Pacheco R."/>
            <person name="Padilla G."/>
            <person name="Ferreira P."/>
            <person name="Barriuso J."/>
            <person name="Kellner H."/>
            <person name="Castanera R."/>
            <person name="Alfaro M."/>
            <person name="Ramirez L."/>
            <person name="Pisabarro A.G."/>
            <person name="Kuo A."/>
            <person name="Tritt A."/>
            <person name="Lipzen A."/>
            <person name="He G."/>
            <person name="Yan M."/>
            <person name="Ng V."/>
            <person name="Cullen D."/>
            <person name="Martin F."/>
            <person name="Rosso M.-N."/>
            <person name="Henrissat B."/>
            <person name="Hibbett D."/>
            <person name="Martinez A.T."/>
            <person name="Grigoriev I.V."/>
        </authorList>
    </citation>
    <scope>NUCLEOTIDE SEQUENCE</scope>
    <source>
        <strain evidence="1">CIRM-BRFM 674</strain>
    </source>
</reference>
<name>A0A9P5YM07_9AGAR</name>
<sequence>NFDFNGESDLDQEYTMDLMAPQPITQSGDIVEGAGFDNWARCCRRLVLHVRRRRRSHTVFRTASTLTKPEEDSKGRSLAESLRLLGSLITLINDARIAAGKGPIYSAALHLGLMRSRHPFSTYGNPEQLRLFLEQSAYHRWPKSMLLGHRPRPPRPGRHQSLPVFQHLICAPCREFDE</sequence>
<accession>A0A9P5YM07</accession>
<comment type="caution">
    <text evidence="1">The sequence shown here is derived from an EMBL/GenBank/DDBJ whole genome shotgun (WGS) entry which is preliminary data.</text>
</comment>
<feature type="non-terminal residue" evidence="1">
    <location>
        <position position="1"/>
    </location>
</feature>
<dbReference type="AlphaFoldDB" id="A0A9P5YM07"/>
<dbReference type="EMBL" id="MU156376">
    <property type="protein sequence ID" value="KAF9470045.1"/>
    <property type="molecule type" value="Genomic_DNA"/>
</dbReference>
<dbReference type="Proteomes" id="UP000807469">
    <property type="component" value="Unassembled WGS sequence"/>
</dbReference>
<proteinExistence type="predicted"/>
<protein>
    <submittedName>
        <fullName evidence="1">Uncharacterized protein</fullName>
    </submittedName>
</protein>
<evidence type="ECO:0000313" key="2">
    <source>
        <dbReference type="Proteomes" id="UP000807469"/>
    </source>
</evidence>
<evidence type="ECO:0000313" key="1">
    <source>
        <dbReference type="EMBL" id="KAF9470045.1"/>
    </source>
</evidence>
<gene>
    <name evidence="1" type="ORF">BDN70DRAFT_902427</name>
</gene>
<dbReference type="OrthoDB" id="409122at2759"/>
<keyword evidence="2" id="KW-1185">Reference proteome</keyword>